<evidence type="ECO:0000313" key="5">
    <source>
        <dbReference type="Proteomes" id="UP001152599"/>
    </source>
</evidence>
<dbReference type="Proteomes" id="UP001152599">
    <property type="component" value="Unassembled WGS sequence"/>
</dbReference>
<dbReference type="InterPro" id="IPR050991">
    <property type="entry name" value="ECM_Regulatory_Proteins"/>
</dbReference>
<dbReference type="AlphaFoldDB" id="A0A9X4N173"/>
<dbReference type="EMBL" id="JANCMU010000014">
    <property type="protein sequence ID" value="MDG4947060.1"/>
    <property type="molecule type" value="Genomic_DNA"/>
</dbReference>
<sequence length="684" mass="74406">MKKFTFFLCAIFLSFIGYAQGVETFENIPSNRSGSYGARLWIGDNGATWEASDARTDQTIDGKAITVRDGSLTTTISGGIGNLTLTTQRKFGGSSGSLTVLANGDVVGTFAYGDSEQTNTIAGINLWGDVALEIQTPGNGNRVAMDNLIWTSPIDSPDYDCPSSQANIGDSCDDGNPLTNNDTINEDCECVGIPVDIGDLCGFENFDNADLSQSYSNGSFVGNNNITWTYVESRDENGDQNNSGIEGNAIMLRRLSDNSKIYSSTISGGISNFSVKLYKGFTGRGNRQVELLINGVSHGTSTPFNDFDEHIFTVDDIDLAGDFTLEIRNIRGTQIIIDDISWTCFEDEGGSIADCEAPDTLEVNNITENSVDLIWSGGSIEYHWLVAYGESPYTPSEEDGELVYGFIDYDSTNFMTHSLGELNPGTQYDVYVRTMCEESWDNLSEWVQTSFTTEAPAPCLAPQSAEASDVTPHTANISWTGGSDAEAWIIAYGVAPYTPMESDEELVIGNAQYLLERLEADTEYEFYIRTACDEDLENLSDWLFITFTTEAAEPCLAPETIDVTEITETSAQVSWSAGSQEYWFVSYGESPFEPSGDVTMVGGNPSVSLDNLEPGTSYDVHIQSICNNFDTASEWTTVTFTTTSTDPEFDCPSLQANIGDSCNDGNDMTENDVVTEDCECVGTP</sequence>
<dbReference type="PANTHER" id="PTHR46708">
    <property type="entry name" value="TENASCIN"/>
    <property type="match status" value="1"/>
</dbReference>
<dbReference type="SUPFAM" id="SSF49265">
    <property type="entry name" value="Fibronectin type III"/>
    <property type="match status" value="2"/>
</dbReference>
<dbReference type="RefSeq" id="WP_304421315.1">
    <property type="nucleotide sequence ID" value="NZ_JANCMU010000014.1"/>
</dbReference>
<feature type="chain" id="PRO_5040784281" evidence="2">
    <location>
        <begin position="20"/>
        <end position="684"/>
    </location>
</feature>
<evidence type="ECO:0000259" key="3">
    <source>
        <dbReference type="PROSITE" id="PS50853"/>
    </source>
</evidence>
<dbReference type="InterPro" id="IPR003961">
    <property type="entry name" value="FN3_dom"/>
</dbReference>
<organism evidence="4 5">
    <name type="scientific">Profundicola chukchiensis</name>
    <dbReference type="NCBI Taxonomy" id="2961959"/>
    <lineage>
        <taxon>Bacteria</taxon>
        <taxon>Pseudomonadati</taxon>
        <taxon>Bacteroidota</taxon>
        <taxon>Flavobacteriia</taxon>
        <taxon>Flavobacteriales</taxon>
        <taxon>Weeksellaceae</taxon>
        <taxon>Profundicola</taxon>
    </lineage>
</organism>
<evidence type="ECO:0000256" key="2">
    <source>
        <dbReference type="SAM" id="SignalP"/>
    </source>
</evidence>
<proteinExistence type="predicted"/>
<dbReference type="PROSITE" id="PS50853">
    <property type="entry name" value="FN3"/>
    <property type="match status" value="3"/>
</dbReference>
<comment type="caution">
    <text evidence="4">The sequence shown here is derived from an EMBL/GenBank/DDBJ whole genome shotgun (WGS) entry which is preliminary data.</text>
</comment>
<name>A0A9X4N173_9FLAO</name>
<feature type="domain" description="Fibronectin type-III" evidence="3">
    <location>
        <begin position="557"/>
        <end position="648"/>
    </location>
</feature>
<dbReference type="InterPro" id="IPR036116">
    <property type="entry name" value="FN3_sf"/>
</dbReference>
<keyword evidence="1" id="KW-0677">Repeat</keyword>
<feature type="signal peptide" evidence="2">
    <location>
        <begin position="1"/>
        <end position="19"/>
    </location>
</feature>
<feature type="non-terminal residue" evidence="4">
    <location>
        <position position="684"/>
    </location>
</feature>
<accession>A0A9X4N173</accession>
<dbReference type="SMART" id="SM00060">
    <property type="entry name" value="FN3"/>
    <property type="match status" value="3"/>
</dbReference>
<evidence type="ECO:0000313" key="4">
    <source>
        <dbReference type="EMBL" id="MDG4947060.1"/>
    </source>
</evidence>
<dbReference type="CDD" id="cd00063">
    <property type="entry name" value="FN3"/>
    <property type="match status" value="3"/>
</dbReference>
<reference evidence="4" key="1">
    <citation type="submission" date="2022-07" db="EMBL/GenBank/DDBJ databases">
        <title>Description and genome-wide analysis of Profundicola chukchiensis gen. nov., sp. nov., marine bacteria isolated from bottom sediments of the Chukchi Sea.</title>
        <authorList>
            <person name="Romanenko L."/>
            <person name="Otstavnykh N."/>
            <person name="Kurilenko V."/>
            <person name="Eremeev V."/>
            <person name="Velansky P."/>
            <person name="Mikhailov V."/>
            <person name="Isaeva M."/>
        </authorList>
    </citation>
    <scope>NUCLEOTIDE SEQUENCE</scope>
    <source>
        <strain evidence="4">KMM 9713</strain>
    </source>
</reference>
<gene>
    <name evidence="4" type="ORF">NMK71_11640</name>
</gene>
<keyword evidence="5" id="KW-1185">Reference proteome</keyword>
<feature type="domain" description="Fibronectin type-III" evidence="3">
    <location>
        <begin position="357"/>
        <end position="456"/>
    </location>
</feature>
<dbReference type="Pfam" id="PF00041">
    <property type="entry name" value="fn3"/>
    <property type="match status" value="1"/>
</dbReference>
<protein>
    <submittedName>
        <fullName evidence="4">Fibronectin type III domain-containing protein</fullName>
    </submittedName>
</protein>
<feature type="domain" description="Fibronectin type-III" evidence="3">
    <location>
        <begin position="461"/>
        <end position="552"/>
    </location>
</feature>
<dbReference type="PANTHER" id="PTHR46708:SF2">
    <property type="entry name" value="FIBRONECTIN TYPE-III DOMAIN-CONTAINING PROTEIN"/>
    <property type="match status" value="1"/>
</dbReference>
<keyword evidence="2" id="KW-0732">Signal</keyword>
<dbReference type="Gene3D" id="2.60.40.10">
    <property type="entry name" value="Immunoglobulins"/>
    <property type="match status" value="3"/>
</dbReference>
<dbReference type="InterPro" id="IPR013783">
    <property type="entry name" value="Ig-like_fold"/>
</dbReference>
<evidence type="ECO:0000256" key="1">
    <source>
        <dbReference type="ARBA" id="ARBA00022737"/>
    </source>
</evidence>